<organism evidence="1 2">
    <name type="scientific">Melastoma candidum</name>
    <dbReference type="NCBI Taxonomy" id="119954"/>
    <lineage>
        <taxon>Eukaryota</taxon>
        <taxon>Viridiplantae</taxon>
        <taxon>Streptophyta</taxon>
        <taxon>Embryophyta</taxon>
        <taxon>Tracheophyta</taxon>
        <taxon>Spermatophyta</taxon>
        <taxon>Magnoliopsida</taxon>
        <taxon>eudicotyledons</taxon>
        <taxon>Gunneridae</taxon>
        <taxon>Pentapetalae</taxon>
        <taxon>rosids</taxon>
        <taxon>malvids</taxon>
        <taxon>Myrtales</taxon>
        <taxon>Melastomataceae</taxon>
        <taxon>Melastomatoideae</taxon>
        <taxon>Melastomateae</taxon>
        <taxon>Melastoma</taxon>
    </lineage>
</organism>
<accession>A0ACB9QV49</accession>
<keyword evidence="2" id="KW-1185">Reference proteome</keyword>
<protein>
    <submittedName>
        <fullName evidence="1">Uncharacterized protein</fullName>
    </submittedName>
</protein>
<gene>
    <name evidence="1" type="ORF">MLD38_018513</name>
</gene>
<reference evidence="2" key="1">
    <citation type="journal article" date="2023" name="Front. Plant Sci.">
        <title>Chromosomal-level genome assembly of Melastoma candidum provides insights into trichome evolution.</title>
        <authorList>
            <person name="Zhong Y."/>
            <person name="Wu W."/>
            <person name="Sun C."/>
            <person name="Zou P."/>
            <person name="Liu Y."/>
            <person name="Dai S."/>
            <person name="Zhou R."/>
        </authorList>
    </citation>
    <scope>NUCLEOTIDE SEQUENCE [LARGE SCALE GENOMIC DNA]</scope>
</reference>
<evidence type="ECO:0000313" key="2">
    <source>
        <dbReference type="Proteomes" id="UP001057402"/>
    </source>
</evidence>
<dbReference type="Proteomes" id="UP001057402">
    <property type="component" value="Chromosome 5"/>
</dbReference>
<name>A0ACB9QV49_9MYRT</name>
<proteinExistence type="predicted"/>
<sequence>MTVDVVSAWVVSAFFSSLERFSCVNISTSFDDDDEDDDQDDDLASASPSASASDDNRYDRPDASKGSDLDGSK</sequence>
<dbReference type="EMBL" id="CM042884">
    <property type="protein sequence ID" value="KAI4370133.1"/>
    <property type="molecule type" value="Genomic_DNA"/>
</dbReference>
<evidence type="ECO:0000313" key="1">
    <source>
        <dbReference type="EMBL" id="KAI4370133.1"/>
    </source>
</evidence>
<comment type="caution">
    <text evidence="1">The sequence shown here is derived from an EMBL/GenBank/DDBJ whole genome shotgun (WGS) entry which is preliminary data.</text>
</comment>